<evidence type="ECO:0000313" key="9">
    <source>
        <dbReference type="Proteomes" id="UP000184330"/>
    </source>
</evidence>
<dbReference type="PANTHER" id="PTHR18934:SF203">
    <property type="entry name" value="ATP-DEPENDENT RNA HELICASE A"/>
    <property type="match status" value="1"/>
</dbReference>
<dbReference type="Proteomes" id="UP000184330">
    <property type="component" value="Unassembled WGS sequence"/>
</dbReference>
<name>A0A1L7WYF0_9HELO</name>
<dbReference type="SMART" id="SM00487">
    <property type="entry name" value="DEXDc"/>
    <property type="match status" value="1"/>
</dbReference>
<dbReference type="PROSITE" id="PS51194">
    <property type="entry name" value="HELICASE_CTER"/>
    <property type="match status" value="1"/>
</dbReference>
<keyword evidence="2" id="KW-0547">Nucleotide-binding</keyword>
<dbReference type="Gene3D" id="3.40.50.300">
    <property type="entry name" value="P-loop containing nucleotide triphosphate hydrolases"/>
    <property type="match status" value="2"/>
</dbReference>
<dbReference type="PANTHER" id="PTHR18934">
    <property type="entry name" value="ATP-DEPENDENT RNA HELICASE"/>
    <property type="match status" value="1"/>
</dbReference>
<dbReference type="CDD" id="cd18791">
    <property type="entry name" value="SF2_C_RHA"/>
    <property type="match status" value="1"/>
</dbReference>
<dbReference type="STRING" id="576137.A0A1L7WYF0"/>
<dbReference type="InterPro" id="IPR007502">
    <property type="entry name" value="Helicase-assoc_dom"/>
</dbReference>
<dbReference type="EMBL" id="FJOG01000010">
    <property type="protein sequence ID" value="CZR57799.1"/>
    <property type="molecule type" value="Genomic_DNA"/>
</dbReference>
<dbReference type="CDD" id="cd17917">
    <property type="entry name" value="DEXHc_RHA-like"/>
    <property type="match status" value="1"/>
</dbReference>
<dbReference type="SMART" id="SM00847">
    <property type="entry name" value="HA2"/>
    <property type="match status" value="1"/>
</dbReference>
<evidence type="ECO:0000256" key="5">
    <source>
        <dbReference type="SAM" id="MobiDB-lite"/>
    </source>
</evidence>
<feature type="domain" description="Helicase ATP-binding" evidence="6">
    <location>
        <begin position="412"/>
        <end position="587"/>
    </location>
</feature>
<dbReference type="SUPFAM" id="SSF52540">
    <property type="entry name" value="P-loop containing nucleoside triphosphate hydrolases"/>
    <property type="match status" value="1"/>
</dbReference>
<evidence type="ECO:0000256" key="3">
    <source>
        <dbReference type="ARBA" id="ARBA00022801"/>
    </source>
</evidence>
<evidence type="ECO:0000256" key="4">
    <source>
        <dbReference type="ARBA" id="ARBA00022840"/>
    </source>
</evidence>
<reference evidence="8 9" key="1">
    <citation type="submission" date="2016-03" db="EMBL/GenBank/DDBJ databases">
        <authorList>
            <person name="Ploux O."/>
        </authorList>
    </citation>
    <scope>NUCLEOTIDE SEQUENCE [LARGE SCALE GENOMIC DNA]</scope>
    <source>
        <strain evidence="8 9">UAMH 11012</strain>
    </source>
</reference>
<dbReference type="GO" id="GO:0003724">
    <property type="term" value="F:RNA helicase activity"/>
    <property type="evidence" value="ECO:0007669"/>
    <property type="project" value="UniProtKB-EC"/>
</dbReference>
<dbReference type="GO" id="GO:0003723">
    <property type="term" value="F:RNA binding"/>
    <property type="evidence" value="ECO:0007669"/>
    <property type="project" value="TreeGrafter"/>
</dbReference>
<dbReference type="InterPro" id="IPR001650">
    <property type="entry name" value="Helicase_C-like"/>
</dbReference>
<accession>A0A1L7WYF0</accession>
<dbReference type="GO" id="GO:0016787">
    <property type="term" value="F:hydrolase activity"/>
    <property type="evidence" value="ECO:0007669"/>
    <property type="project" value="UniProtKB-KW"/>
</dbReference>
<sequence>MNCCGAASGRRRVLRSITSLSTALSRSPSSIRYLPLLRASLVSKWRMPITYNRQRYFTTQESPSPMASLASSPSFSLLAAPPQRKRKQDDFGLILEDLGNQPAVAPILAARKSTVKDAIKARMDIHHYAATMLAVPKYSICCEPTDQTGLRKSTYYSTIELPEFGIKVEGRGSTLPEADCLASIEFHKAMSRCRDRASLAAKKSIFDFNATAKEILKFLKFYELNGAHTYAFKVEKGGDWRLKHDDRKSHSARVFLGTQQIGSQVNMPDKLSALQLAELTAAVHIAKNEPLLLIEYLLRLSNKAVESLGLKARWSMKTLRAAVVDLALSEKILKDMRRAFDVSRQSSTATTPSKPDFDDLDPLRFVSRARLSSAEIRRRSSLLKQRHYNPQNVRRRASRSELTMNDHRQDVLEIVEQNPYSIIVGATGSGKTTQVPQIILDAAIERGEGARVNIICVQPRRIAASSVARRVAFERGEKLKDTVGYHVRFDPKLPRPGGSITFCTTGVLLKQLQYHADSTLDKASHIILDEVHERDISIDFIMASLKTLLETRKRANKKVPKVVLMSATIDTTLFANYFGLFGEDHTKQPCPSIQVPGRMYPVKELYLEDIMPNLRSKTKRLPLLDKNSKGYLAAEERFAKNSILEESPSASAESPLSTGTNDLITPISLVGTVIAEVARETSPDGAILAFLPGIGEILEVERFLTMQRPLGVNFRDSSRFQIFKLHSSMRDDESQQEVFDPPRRGCRKVILSTNIAETSITIPDVHHVIDTGQLREKWYDQKTHITQLRCSWVSKSSSRQRAGRAGRVQNGYYYALFSKARFDSFDTAATPEMLRSDLQEICLDVKIQFPNIRIEEFLASAIEPPWPGAVQASIHDLKDLEALTPDERLTPLGRLLASLPVHSSLGKMIVLGIIFRCLDPMLILGAAAGNNLFLRPAGNGKLADLFHGEFGKGHDSDSITVIEAFRHARQLQHNPQYQASEVHGILQDQFLNARAYVTICRTMEQCEEVLVEAGVIPDSSPDPRHHHQLGPASLNINSGNFALIKALTIAGFCGNIARRWSRGLFSTEKEGYVMVHPSSTNSLINRRKRFNESTDASPDALPRDALLSYSEMSRQDKTLMIRETNLVTPLMVALFGPNPEWTADTRTFTVEKWLQMRFETQASFDRSGRAFLDFRYALDEMLSAAFDDLSRRKFDAHARHRDEIVSAVARIMQQDQEVQNGFWSPARTPPSSVSSSVSGSS</sequence>
<keyword evidence="9" id="KW-1185">Reference proteome</keyword>
<dbReference type="Pfam" id="PF04408">
    <property type="entry name" value="WHD_HA2"/>
    <property type="match status" value="1"/>
</dbReference>
<dbReference type="Gene3D" id="1.20.120.1080">
    <property type="match status" value="1"/>
</dbReference>
<dbReference type="GO" id="GO:1990904">
    <property type="term" value="C:ribonucleoprotein complex"/>
    <property type="evidence" value="ECO:0007669"/>
    <property type="project" value="UniProtKB-ARBA"/>
</dbReference>
<protein>
    <recommendedName>
        <fullName evidence="1">RNA helicase</fullName>
        <ecNumber evidence="1">3.6.4.13</ecNumber>
    </recommendedName>
</protein>
<dbReference type="OrthoDB" id="5600252at2759"/>
<evidence type="ECO:0000313" key="8">
    <source>
        <dbReference type="EMBL" id="CZR57799.1"/>
    </source>
</evidence>
<dbReference type="InterPro" id="IPR027417">
    <property type="entry name" value="P-loop_NTPase"/>
</dbReference>
<dbReference type="PROSITE" id="PS00690">
    <property type="entry name" value="DEAH_ATP_HELICASE"/>
    <property type="match status" value="1"/>
</dbReference>
<organism evidence="8 9">
    <name type="scientific">Phialocephala subalpina</name>
    <dbReference type="NCBI Taxonomy" id="576137"/>
    <lineage>
        <taxon>Eukaryota</taxon>
        <taxon>Fungi</taxon>
        <taxon>Dikarya</taxon>
        <taxon>Ascomycota</taxon>
        <taxon>Pezizomycotina</taxon>
        <taxon>Leotiomycetes</taxon>
        <taxon>Helotiales</taxon>
        <taxon>Mollisiaceae</taxon>
        <taxon>Phialocephala</taxon>
        <taxon>Phialocephala fortinii species complex</taxon>
    </lineage>
</organism>
<evidence type="ECO:0000259" key="6">
    <source>
        <dbReference type="PROSITE" id="PS51192"/>
    </source>
</evidence>
<dbReference type="SMART" id="SM00490">
    <property type="entry name" value="HELICc"/>
    <property type="match status" value="1"/>
</dbReference>
<feature type="region of interest" description="Disordered" evidence="5">
    <location>
        <begin position="1221"/>
        <end position="1241"/>
    </location>
</feature>
<evidence type="ECO:0000256" key="2">
    <source>
        <dbReference type="ARBA" id="ARBA00022741"/>
    </source>
</evidence>
<keyword evidence="4" id="KW-0067">ATP-binding</keyword>
<evidence type="ECO:0000256" key="1">
    <source>
        <dbReference type="ARBA" id="ARBA00012552"/>
    </source>
</evidence>
<evidence type="ECO:0000259" key="7">
    <source>
        <dbReference type="PROSITE" id="PS51194"/>
    </source>
</evidence>
<keyword evidence="3" id="KW-0378">Hydrolase</keyword>
<dbReference type="Pfam" id="PF00270">
    <property type="entry name" value="DEAD"/>
    <property type="match status" value="1"/>
</dbReference>
<feature type="domain" description="Helicase C-terminal" evidence="7">
    <location>
        <begin position="669"/>
        <end position="849"/>
    </location>
</feature>
<dbReference type="Pfam" id="PF00271">
    <property type="entry name" value="Helicase_C"/>
    <property type="match status" value="1"/>
</dbReference>
<feature type="compositionally biased region" description="Low complexity" evidence="5">
    <location>
        <begin position="1231"/>
        <end position="1241"/>
    </location>
</feature>
<dbReference type="EC" id="3.6.4.13" evidence="1"/>
<dbReference type="InterPro" id="IPR002464">
    <property type="entry name" value="DNA/RNA_helicase_DEAH_CS"/>
</dbReference>
<gene>
    <name evidence="8" type="ORF">PAC_07688</name>
</gene>
<proteinExistence type="predicted"/>
<dbReference type="InterPro" id="IPR011545">
    <property type="entry name" value="DEAD/DEAH_box_helicase_dom"/>
</dbReference>
<dbReference type="InterPro" id="IPR048333">
    <property type="entry name" value="HA2_WH"/>
</dbReference>
<dbReference type="PROSITE" id="PS51192">
    <property type="entry name" value="HELICASE_ATP_BIND_1"/>
    <property type="match status" value="1"/>
</dbReference>
<dbReference type="AlphaFoldDB" id="A0A1L7WYF0"/>
<dbReference type="GO" id="GO:0005524">
    <property type="term" value="F:ATP binding"/>
    <property type="evidence" value="ECO:0007669"/>
    <property type="project" value="UniProtKB-KW"/>
</dbReference>
<dbReference type="InterPro" id="IPR014001">
    <property type="entry name" value="Helicase_ATP-bd"/>
</dbReference>